<comment type="caution">
    <text evidence="4">The sequence shown here is derived from an EMBL/GenBank/DDBJ whole genome shotgun (WGS) entry which is preliminary data.</text>
</comment>
<sequence>MNDEFLRDLREGLSKPQKSIPPKYLYDAVGSELFEAITRTEDYYVTRTEAGIMETVYGELPEFCPPGAAIAEFGSGAGVKSQRLVDALKPSVYVMIDVAEEFLKASAEKMRSLFPDTEVHGVVGDFSGTVALPSSFLENECRMGFFPGSTIGNFEAGGAQDFLARSRESLGKGALFLIGADLVKDEDILLAAYDDSEGITRQFTLNVLERMNRELDAGVDLSKFEAVALWNPTEARMELGVVALAPQAINLGGERISIEKGEMIHTENSHKYTRESMDRIARAAGWEVERVWTDPREWFGVFLLKAA</sequence>
<evidence type="ECO:0000256" key="2">
    <source>
        <dbReference type="ARBA" id="ARBA00022679"/>
    </source>
</evidence>
<evidence type="ECO:0000259" key="3">
    <source>
        <dbReference type="Pfam" id="PF10017"/>
    </source>
</evidence>
<dbReference type="EMBL" id="JBHRVA010000003">
    <property type="protein sequence ID" value="MFC3303881.1"/>
    <property type="molecule type" value="Genomic_DNA"/>
</dbReference>
<dbReference type="InterPro" id="IPR051128">
    <property type="entry name" value="EgtD_Methyltrsf_superfamily"/>
</dbReference>
<evidence type="ECO:0000313" key="5">
    <source>
        <dbReference type="Proteomes" id="UP001595607"/>
    </source>
</evidence>
<proteinExistence type="predicted"/>
<dbReference type="PANTHER" id="PTHR43397:SF1">
    <property type="entry name" value="ERGOTHIONEINE BIOSYNTHESIS PROTEIN 1"/>
    <property type="match status" value="1"/>
</dbReference>
<evidence type="ECO:0000256" key="1">
    <source>
        <dbReference type="ARBA" id="ARBA00022603"/>
    </source>
</evidence>
<dbReference type="GO" id="GO:0052706">
    <property type="term" value="F:L-histidine N(alpha)-methyltransferase activity"/>
    <property type="evidence" value="ECO:0007669"/>
    <property type="project" value="UniProtKB-EC"/>
</dbReference>
<gene>
    <name evidence="4" type="primary">egtD</name>
    <name evidence="4" type="ORF">ACFONP_14205</name>
</gene>
<dbReference type="SUPFAM" id="SSF53335">
    <property type="entry name" value="S-adenosyl-L-methionine-dependent methyltransferases"/>
    <property type="match status" value="1"/>
</dbReference>
<keyword evidence="5" id="KW-1185">Reference proteome</keyword>
<dbReference type="InterPro" id="IPR035094">
    <property type="entry name" value="EgtD"/>
</dbReference>
<dbReference type="Gene3D" id="3.40.50.150">
    <property type="entry name" value="Vaccinia Virus protein VP39"/>
    <property type="match status" value="1"/>
</dbReference>
<dbReference type="RefSeq" id="WP_189576825.1">
    <property type="nucleotide sequence ID" value="NZ_BMXU01000002.1"/>
</dbReference>
<protein>
    <submittedName>
        <fullName evidence="4">L-histidine N(Alpha)-methyltransferase</fullName>
        <ecNumber evidence="4">2.1.1.44</ecNumber>
    </submittedName>
</protein>
<dbReference type="GO" id="GO:0032259">
    <property type="term" value="P:methylation"/>
    <property type="evidence" value="ECO:0007669"/>
    <property type="project" value="UniProtKB-KW"/>
</dbReference>
<dbReference type="Pfam" id="PF10017">
    <property type="entry name" value="Methyltransf_33"/>
    <property type="match status" value="1"/>
</dbReference>
<feature type="domain" description="Histidine-specific methyltransferase SAM-dependent" evidence="3">
    <location>
        <begin position="7"/>
        <end position="305"/>
    </location>
</feature>
<accession>A0ABV7MFD6</accession>
<organism evidence="4 5">
    <name type="scientific">Parvularcula lutaonensis</name>
    <dbReference type="NCBI Taxonomy" id="491923"/>
    <lineage>
        <taxon>Bacteria</taxon>
        <taxon>Pseudomonadati</taxon>
        <taxon>Pseudomonadota</taxon>
        <taxon>Alphaproteobacteria</taxon>
        <taxon>Parvularculales</taxon>
        <taxon>Parvularculaceae</taxon>
        <taxon>Parvularcula</taxon>
    </lineage>
</organism>
<reference evidence="5" key="1">
    <citation type="journal article" date="2019" name="Int. J. Syst. Evol. Microbiol.">
        <title>The Global Catalogue of Microorganisms (GCM) 10K type strain sequencing project: providing services to taxonomists for standard genome sequencing and annotation.</title>
        <authorList>
            <consortium name="The Broad Institute Genomics Platform"/>
            <consortium name="The Broad Institute Genome Sequencing Center for Infectious Disease"/>
            <person name="Wu L."/>
            <person name="Ma J."/>
        </authorList>
    </citation>
    <scope>NUCLEOTIDE SEQUENCE [LARGE SCALE GENOMIC DNA]</scope>
    <source>
        <strain evidence="5">KCTC 22245</strain>
    </source>
</reference>
<dbReference type="EC" id="2.1.1.44" evidence="4"/>
<dbReference type="InterPro" id="IPR029063">
    <property type="entry name" value="SAM-dependent_MTases_sf"/>
</dbReference>
<keyword evidence="2 4" id="KW-0808">Transferase</keyword>
<evidence type="ECO:0000313" key="4">
    <source>
        <dbReference type="EMBL" id="MFC3303881.1"/>
    </source>
</evidence>
<keyword evidence="1 4" id="KW-0489">Methyltransferase</keyword>
<dbReference type="InterPro" id="IPR017804">
    <property type="entry name" value="MeTrfase_EgtD-like"/>
</dbReference>
<dbReference type="NCBIfam" id="TIGR03438">
    <property type="entry name" value="egtD_ergothio"/>
    <property type="match status" value="1"/>
</dbReference>
<dbReference type="InterPro" id="IPR019257">
    <property type="entry name" value="MeTrfase_dom"/>
</dbReference>
<dbReference type="PANTHER" id="PTHR43397">
    <property type="entry name" value="ERGOTHIONEINE BIOSYNTHESIS PROTEIN 1"/>
    <property type="match status" value="1"/>
</dbReference>
<name>A0ABV7MFD6_9PROT</name>
<dbReference type="Proteomes" id="UP001595607">
    <property type="component" value="Unassembled WGS sequence"/>
</dbReference>
<dbReference type="PIRSF" id="PIRSF018005">
    <property type="entry name" value="UCP018005"/>
    <property type="match status" value="1"/>
</dbReference>